<sequence>LDVSGAFPNTNIPMLLHDMKKRGIPAEYTDWLARRLDGRRTILHFDGYKSIMREVNNGLEQGCSGSPLWYLFSNADTIE</sequence>
<proteinExistence type="predicted"/>
<evidence type="ECO:0000313" key="2">
    <source>
        <dbReference type="Proteomes" id="UP000076532"/>
    </source>
</evidence>
<accession>A0A167TKC0</accession>
<dbReference type="OrthoDB" id="3044497at2759"/>
<name>A0A167TKC0_9AGAM</name>
<organism evidence="1 2">
    <name type="scientific">Athelia psychrophila</name>
    <dbReference type="NCBI Taxonomy" id="1759441"/>
    <lineage>
        <taxon>Eukaryota</taxon>
        <taxon>Fungi</taxon>
        <taxon>Dikarya</taxon>
        <taxon>Basidiomycota</taxon>
        <taxon>Agaricomycotina</taxon>
        <taxon>Agaricomycetes</taxon>
        <taxon>Agaricomycetidae</taxon>
        <taxon>Atheliales</taxon>
        <taxon>Atheliaceae</taxon>
        <taxon>Athelia</taxon>
    </lineage>
</organism>
<gene>
    <name evidence="1" type="ORF">FIBSPDRAFT_683624</name>
</gene>
<keyword evidence="2" id="KW-1185">Reference proteome</keyword>
<reference evidence="1 2" key="1">
    <citation type="journal article" date="2016" name="Mol. Biol. Evol.">
        <title>Comparative Genomics of Early-Diverging Mushroom-Forming Fungi Provides Insights into the Origins of Lignocellulose Decay Capabilities.</title>
        <authorList>
            <person name="Nagy L.G."/>
            <person name="Riley R."/>
            <person name="Tritt A."/>
            <person name="Adam C."/>
            <person name="Daum C."/>
            <person name="Floudas D."/>
            <person name="Sun H."/>
            <person name="Yadav J.S."/>
            <person name="Pangilinan J."/>
            <person name="Larsson K.H."/>
            <person name="Matsuura K."/>
            <person name="Barry K."/>
            <person name="Labutti K."/>
            <person name="Kuo R."/>
            <person name="Ohm R.A."/>
            <person name="Bhattacharya S.S."/>
            <person name="Shirouzu T."/>
            <person name="Yoshinaga Y."/>
            <person name="Martin F.M."/>
            <person name="Grigoriev I.V."/>
            <person name="Hibbett D.S."/>
        </authorList>
    </citation>
    <scope>NUCLEOTIDE SEQUENCE [LARGE SCALE GENOMIC DNA]</scope>
    <source>
        <strain evidence="1 2">CBS 109695</strain>
    </source>
</reference>
<dbReference type="EMBL" id="KV418193">
    <property type="protein sequence ID" value="KZP03026.1"/>
    <property type="molecule type" value="Genomic_DNA"/>
</dbReference>
<dbReference type="AlphaFoldDB" id="A0A167TKC0"/>
<protein>
    <submittedName>
        <fullName evidence="1">Uncharacterized protein</fullName>
    </submittedName>
</protein>
<dbReference type="STRING" id="436010.A0A167TKC0"/>
<feature type="non-terminal residue" evidence="1">
    <location>
        <position position="1"/>
    </location>
</feature>
<dbReference type="Proteomes" id="UP000076532">
    <property type="component" value="Unassembled WGS sequence"/>
</dbReference>
<evidence type="ECO:0000313" key="1">
    <source>
        <dbReference type="EMBL" id="KZP03026.1"/>
    </source>
</evidence>
<feature type="non-terminal residue" evidence="1">
    <location>
        <position position="79"/>
    </location>
</feature>